<reference evidence="1" key="1">
    <citation type="submission" date="2023-04" db="EMBL/GenBank/DDBJ databases">
        <title>Draft Genome sequencing of Naganishia species isolated from polar environments using Oxford Nanopore Technology.</title>
        <authorList>
            <person name="Leo P."/>
            <person name="Venkateswaran K."/>
        </authorList>
    </citation>
    <scope>NUCLEOTIDE SEQUENCE</scope>
    <source>
        <strain evidence="1">MNA-CCFEE 5262</strain>
    </source>
</reference>
<sequence>MAGYRASSRQAQYTKDDITPVTHSASIRSELDQEDWRIIQKIVDAVPEGQTGIGSLDDAYVQVMDETGAQDRYDVASIYHALLKIHEIRAPTLQARLERYRAGLEFSHSQSNGTSSSRRDEDRVADLVDYENTVGQVEDLLTESEGDESDEATTVRGEGSRRDNASHDIKSRVPFLADADSDIGDAEADDRNAKYAQRNQGSALPRYSTHGRDLRLDAGDVVEDLHVTFQDQKYQTPLAGTRPRTETDTIAQFFDPPSFATGVDMSTPIRPASRAKNAHLSRHPSMPVTYGGHVYTSTVDSGSPHRQQFDDTALLELQDESFNDTISSVPSPPPRIAALPSRFVEPSQVHRMYGRRTAPAVASEMEDLEQQAEALERAFLLNSGGRGKQELRIMRKKAESFWEFGLTLRTFRHWLESYEHERVDQVQLIREIDHLKMARTFSRWRDLKTRRERSARNASAIFVESAQRDFLSKWRVAFRRRRQEQQAQAIADRKEREELRTAWQNWKTKRLGRRTDRWKESMREKEVVVIEARQKRVMGSAFKNWRFATAQHRAVSFNAAFLVATTFHRWANQTQEAVRLRRVEENYQAIHDWNDLKNALQTWKRNVRLRYATEDLQDVVADHLETGAWRVWSARLAERRKTNDLNDRRVLRGTLRRWKTRLGQLKSLAKRAHGVMVDRDANIQRLAFNAWLASHNSKIVLERFEDKHIVNAARTALQKWRNRNTQRQLLQQQTTLFSERVLQERMLRAWRDRIAERKTSLVQAAGTRKFFLIKRGWDKWRARHQQKQQELFLEERKKEQCRTVFKSWLTKTKRTKSLRMRAQEFANTHNKEHEKAVLDHWMHRLIYLKARTQDVVAKADKALVSDAFQIWTRATMKQGEALSLMHSFRYVRQQEQLHKIFHHWHFAFKQHKARRQVLENKLEQSRLAALSGAFEQWRYRIREIELAPMAEDLRQRFDDGLAYAALSTWKRTSKRLPAIAFFGKSLKKEAWRKWRAALPEARRLRHAAKAGDERMMSDMLFKWKLAYRARVARRVAARSRGGAGLLRMRPSGDVLQTPSRTPSPVQSARASRRRALFRIDGGGANI</sequence>
<keyword evidence="2" id="KW-1185">Reference proteome</keyword>
<evidence type="ECO:0000313" key="2">
    <source>
        <dbReference type="Proteomes" id="UP001230649"/>
    </source>
</evidence>
<gene>
    <name evidence="1" type="ORF">QFC20_004782</name>
</gene>
<name>A0ACC2VY36_9TREE</name>
<dbReference type="Proteomes" id="UP001230649">
    <property type="component" value="Unassembled WGS sequence"/>
</dbReference>
<evidence type="ECO:0000313" key="1">
    <source>
        <dbReference type="EMBL" id="KAJ9103307.1"/>
    </source>
</evidence>
<accession>A0ACC2VY36</accession>
<protein>
    <submittedName>
        <fullName evidence="1">Uncharacterized protein</fullName>
    </submittedName>
</protein>
<dbReference type="EMBL" id="JASBWS010000059">
    <property type="protein sequence ID" value="KAJ9103307.1"/>
    <property type="molecule type" value="Genomic_DNA"/>
</dbReference>
<organism evidence="1 2">
    <name type="scientific">Naganishia adeliensis</name>
    <dbReference type="NCBI Taxonomy" id="92952"/>
    <lineage>
        <taxon>Eukaryota</taxon>
        <taxon>Fungi</taxon>
        <taxon>Dikarya</taxon>
        <taxon>Basidiomycota</taxon>
        <taxon>Agaricomycotina</taxon>
        <taxon>Tremellomycetes</taxon>
        <taxon>Filobasidiales</taxon>
        <taxon>Filobasidiaceae</taxon>
        <taxon>Naganishia</taxon>
    </lineage>
</organism>
<comment type="caution">
    <text evidence="1">The sequence shown here is derived from an EMBL/GenBank/DDBJ whole genome shotgun (WGS) entry which is preliminary data.</text>
</comment>
<proteinExistence type="predicted"/>